<evidence type="ECO:0000313" key="4">
    <source>
        <dbReference type="Proteomes" id="UP000051254"/>
    </source>
</evidence>
<proteinExistence type="predicted"/>
<keyword evidence="1" id="KW-0175">Coiled coil</keyword>
<dbReference type="PATRIC" id="fig|266128.3.peg.1274"/>
<keyword evidence="4" id="KW-1185">Reference proteome</keyword>
<gene>
    <name evidence="3" type="ORF">ABB25_01025</name>
</gene>
<dbReference type="STRING" id="266128.ABB25_01025"/>
<dbReference type="Proteomes" id="UP000051254">
    <property type="component" value="Unassembled WGS sequence"/>
</dbReference>
<evidence type="ECO:0008006" key="5">
    <source>
        <dbReference type="Google" id="ProtNLM"/>
    </source>
</evidence>
<dbReference type="Pfam" id="PF16510">
    <property type="entry name" value="P22_portal"/>
    <property type="match status" value="1"/>
</dbReference>
<evidence type="ECO:0000256" key="2">
    <source>
        <dbReference type="SAM" id="MobiDB-lite"/>
    </source>
</evidence>
<evidence type="ECO:0000256" key="1">
    <source>
        <dbReference type="SAM" id="Coils"/>
    </source>
</evidence>
<evidence type="ECO:0000313" key="3">
    <source>
        <dbReference type="EMBL" id="KRG60805.1"/>
    </source>
</evidence>
<sequence length="632" mass="72071">MTETEKKEPVIGHEALCAQFREAQDTNQQERADAERDRDYYDGRQLSEAELASLAQRKQPPVVFNRIGPKIDALRGHADRMHADPRAYPRTPKHEQEAESVTDAIRFVCDQSDFRAIRSDACDNLLIEGIGAATVTVQNAGDKAEVVITHVPWDRFYYDPASRRQDFSDANYLGVVLWMDEAEALERWPDRDAVISAAYAADTAGETFDDKPRMLWSDRSRKRVRVLQHRFKHKGQWHTAIVCGGGFLRDPQVSPYVDEDGVPQCDLVAVSAYVDRENRRYGCVRRMISPQDEINKRRSKALHLLSTTTIITEEGAVESIERARREVNRPDGVVMTRQGMRFEIDRNADLAMGQFNLLQEAKAEIDASGVNPALQGDQSAPSGRAQEMMLQSGLAEMSRVLGGLRSWTWDVYRQVWYRVRQYWTDERWVRVTDDEKNLRWVGINKPVRQWELMVQQAEEAGQPIPPEQLQQMQADPMLQQVVHVQNELAELDVDLILEDGPDSITIQSEQFEQLVQLKQADPSSIPTRAIIEASSIRNKQQVLEHLDQGGIPPQIQQQMQQMQQALQEAEQKLAGNDIKQAELQVKQGELQLDAQRLELERFRAETERMRLLQPPMNPALTPPPGGVFVGQR</sequence>
<dbReference type="OrthoDB" id="8564969at2"/>
<feature type="coiled-coil region" evidence="1">
    <location>
        <begin position="559"/>
        <end position="605"/>
    </location>
</feature>
<feature type="region of interest" description="Disordered" evidence="2">
    <location>
        <begin position="20"/>
        <end position="41"/>
    </location>
</feature>
<organism evidence="3 4">
    <name type="scientific">Stenotrophomonas koreensis</name>
    <dbReference type="NCBI Taxonomy" id="266128"/>
    <lineage>
        <taxon>Bacteria</taxon>
        <taxon>Pseudomonadati</taxon>
        <taxon>Pseudomonadota</taxon>
        <taxon>Gammaproteobacteria</taxon>
        <taxon>Lysobacterales</taxon>
        <taxon>Lysobacteraceae</taxon>
        <taxon>Stenotrophomonas</taxon>
    </lineage>
</organism>
<accession>A0A0R0BU97</accession>
<dbReference type="AlphaFoldDB" id="A0A0R0BU97"/>
<name>A0A0R0BU97_9GAMM</name>
<reference evidence="3 4" key="1">
    <citation type="submission" date="2015-05" db="EMBL/GenBank/DDBJ databases">
        <title>Genome sequencing and analysis of members of genus Stenotrophomonas.</title>
        <authorList>
            <person name="Patil P.P."/>
            <person name="Midha S."/>
            <person name="Patil P.B."/>
        </authorList>
    </citation>
    <scope>NUCLEOTIDE SEQUENCE [LARGE SCALE GENOMIC DNA]</scope>
    <source>
        <strain evidence="3 4">DSM 17805</strain>
    </source>
</reference>
<protein>
    <recommendedName>
        <fullName evidence="5">Portal protein</fullName>
    </recommendedName>
</protein>
<feature type="compositionally biased region" description="Basic and acidic residues" evidence="2">
    <location>
        <begin position="22"/>
        <end position="41"/>
    </location>
</feature>
<dbReference type="InterPro" id="IPR032427">
    <property type="entry name" value="P22_portal"/>
</dbReference>
<dbReference type="EMBL" id="LDJH01000002">
    <property type="protein sequence ID" value="KRG60805.1"/>
    <property type="molecule type" value="Genomic_DNA"/>
</dbReference>
<dbReference type="RefSeq" id="WP_057662416.1">
    <property type="nucleotide sequence ID" value="NZ_LDJH01000002.1"/>
</dbReference>
<comment type="caution">
    <text evidence="3">The sequence shown here is derived from an EMBL/GenBank/DDBJ whole genome shotgun (WGS) entry which is preliminary data.</text>
</comment>